<keyword evidence="8" id="KW-1185">Reference proteome</keyword>
<evidence type="ECO:0000256" key="1">
    <source>
        <dbReference type="ARBA" id="ARBA00022491"/>
    </source>
</evidence>
<protein>
    <submittedName>
        <fullName evidence="7">LacI family DNA-binding transcriptional regulator</fullName>
    </submittedName>
</protein>
<dbReference type="CDD" id="cd06267">
    <property type="entry name" value="PBP1_LacI_sugar_binding-like"/>
    <property type="match status" value="1"/>
</dbReference>
<evidence type="ECO:0000313" key="8">
    <source>
        <dbReference type="Proteomes" id="UP001501490"/>
    </source>
</evidence>
<dbReference type="RefSeq" id="WP_344806787.1">
    <property type="nucleotide sequence ID" value="NZ_BAABAB010000024.1"/>
</dbReference>
<dbReference type="PROSITE" id="PS50932">
    <property type="entry name" value="HTH_LACI_2"/>
    <property type="match status" value="1"/>
</dbReference>
<dbReference type="Pfam" id="PF13377">
    <property type="entry name" value="Peripla_BP_3"/>
    <property type="match status" value="1"/>
</dbReference>
<dbReference type="GO" id="GO:0003677">
    <property type="term" value="F:DNA binding"/>
    <property type="evidence" value="ECO:0007669"/>
    <property type="project" value="UniProtKB-KW"/>
</dbReference>
<dbReference type="SUPFAM" id="SSF47413">
    <property type="entry name" value="lambda repressor-like DNA-binding domains"/>
    <property type="match status" value="1"/>
</dbReference>
<dbReference type="EMBL" id="BAABAB010000024">
    <property type="protein sequence ID" value="GAA3629119.1"/>
    <property type="molecule type" value="Genomic_DNA"/>
</dbReference>
<keyword evidence="1" id="KW-0678">Repressor</keyword>
<keyword evidence="2" id="KW-0805">Transcription regulation</keyword>
<evidence type="ECO:0000259" key="6">
    <source>
        <dbReference type="PROSITE" id="PS50932"/>
    </source>
</evidence>
<dbReference type="Gene3D" id="1.10.260.40">
    <property type="entry name" value="lambda repressor-like DNA-binding domains"/>
    <property type="match status" value="1"/>
</dbReference>
<dbReference type="SMART" id="SM00354">
    <property type="entry name" value="HTH_LACI"/>
    <property type="match status" value="1"/>
</dbReference>
<dbReference type="CDD" id="cd01392">
    <property type="entry name" value="HTH_LacI"/>
    <property type="match status" value="1"/>
</dbReference>
<evidence type="ECO:0000256" key="3">
    <source>
        <dbReference type="ARBA" id="ARBA00023125"/>
    </source>
</evidence>
<keyword evidence="3 7" id="KW-0238">DNA-binding</keyword>
<feature type="domain" description="HTH lacI-type" evidence="6">
    <location>
        <begin position="11"/>
        <end position="64"/>
    </location>
</feature>
<proteinExistence type="predicted"/>
<evidence type="ECO:0000256" key="5">
    <source>
        <dbReference type="SAM" id="MobiDB-lite"/>
    </source>
</evidence>
<gene>
    <name evidence="7" type="ORF">GCM10022236_34290</name>
</gene>
<dbReference type="SUPFAM" id="SSF53822">
    <property type="entry name" value="Periplasmic binding protein-like I"/>
    <property type="match status" value="1"/>
</dbReference>
<dbReference type="PANTHER" id="PTHR30146:SF148">
    <property type="entry name" value="HTH-TYPE TRANSCRIPTIONAL REPRESSOR PURR-RELATED"/>
    <property type="match status" value="1"/>
</dbReference>
<dbReference type="Pfam" id="PF00356">
    <property type="entry name" value="LacI"/>
    <property type="match status" value="1"/>
</dbReference>
<dbReference type="InterPro" id="IPR046335">
    <property type="entry name" value="LacI/GalR-like_sensor"/>
</dbReference>
<comment type="caution">
    <text evidence="7">The sequence shown here is derived from an EMBL/GenBank/DDBJ whole genome shotgun (WGS) entry which is preliminary data.</text>
</comment>
<dbReference type="InterPro" id="IPR010982">
    <property type="entry name" value="Lambda_DNA-bd_dom_sf"/>
</dbReference>
<organism evidence="7 8">
    <name type="scientific">Microlunatus ginsengisoli</name>
    <dbReference type="NCBI Taxonomy" id="363863"/>
    <lineage>
        <taxon>Bacteria</taxon>
        <taxon>Bacillati</taxon>
        <taxon>Actinomycetota</taxon>
        <taxon>Actinomycetes</taxon>
        <taxon>Propionibacteriales</taxon>
        <taxon>Propionibacteriaceae</taxon>
        <taxon>Microlunatus</taxon>
    </lineage>
</organism>
<feature type="region of interest" description="Disordered" evidence="5">
    <location>
        <begin position="351"/>
        <end position="381"/>
    </location>
</feature>
<evidence type="ECO:0000256" key="2">
    <source>
        <dbReference type="ARBA" id="ARBA00023015"/>
    </source>
</evidence>
<sequence>MAKTAGQREHTVADVAREAGVSKAQAARALGEYGAVSDAVRSRVVAAAERLGYRPNQLARSMNTGRSLSVGVVVGDIENPYFALATRGISDAVEEHGFTVVLSNTSERLAAERTAVEMLMDKRVDGLIVAPSTTEAGHLDSVLQAGRPLVLLDRGVPGLPVDLAGSDVSAAAVEAAEELIALGHRRIGYITTSRNDDNRASPQEPLSSPVASRVAALAQAFELNGLRWDESLLRDGLRGEASIASAVDDLVRDKATALIASDSLIGQVVIAALQQKGLRIPDDVSVLMYDDQPWARLLNPPITVIAQPTYDIGYTAGSRLAALIQRRSGLPPLSPFPGRLIRRASFGPVRSAHTGAPDAVEPLEPPMQLATDAGNSTCTRD</sequence>
<dbReference type="Gene3D" id="3.40.50.2300">
    <property type="match status" value="2"/>
</dbReference>
<dbReference type="InterPro" id="IPR000843">
    <property type="entry name" value="HTH_LacI"/>
</dbReference>
<evidence type="ECO:0000256" key="4">
    <source>
        <dbReference type="ARBA" id="ARBA00023163"/>
    </source>
</evidence>
<keyword evidence="4" id="KW-0804">Transcription</keyword>
<dbReference type="Proteomes" id="UP001501490">
    <property type="component" value="Unassembled WGS sequence"/>
</dbReference>
<reference evidence="8" key="1">
    <citation type="journal article" date="2019" name="Int. J. Syst. Evol. Microbiol.">
        <title>The Global Catalogue of Microorganisms (GCM) 10K type strain sequencing project: providing services to taxonomists for standard genome sequencing and annotation.</title>
        <authorList>
            <consortium name="The Broad Institute Genomics Platform"/>
            <consortium name="The Broad Institute Genome Sequencing Center for Infectious Disease"/>
            <person name="Wu L."/>
            <person name="Ma J."/>
        </authorList>
    </citation>
    <scope>NUCLEOTIDE SEQUENCE [LARGE SCALE GENOMIC DNA]</scope>
    <source>
        <strain evidence="8">JCM 16929</strain>
    </source>
</reference>
<dbReference type="InterPro" id="IPR028082">
    <property type="entry name" value="Peripla_BP_I"/>
</dbReference>
<accession>A0ABP7ACB5</accession>
<name>A0ABP7ACB5_9ACTN</name>
<dbReference type="PANTHER" id="PTHR30146">
    <property type="entry name" value="LACI-RELATED TRANSCRIPTIONAL REPRESSOR"/>
    <property type="match status" value="1"/>
</dbReference>
<evidence type="ECO:0000313" key="7">
    <source>
        <dbReference type="EMBL" id="GAA3629119.1"/>
    </source>
</evidence>